<dbReference type="PRINTS" id="PR00032">
    <property type="entry name" value="HTHARAC"/>
</dbReference>
<name>A0A1C7I4W1_9FIRM</name>
<feature type="coiled-coil region" evidence="7">
    <location>
        <begin position="262"/>
        <end position="289"/>
    </location>
</feature>
<sequence length="805" mass="94649">MRNHMSTNTDRNLKIVKGIHESPHFHPEMELIFVIQGNMTAEIGDKRYHLKKEDLILMNSGVTHSLEASQDTIFCCVRYSYEILSEVMENENYIFICNSVNDTERNYEALRKICRELMYQYVKQTHSTQCLLKSLLYKLLDCLIENYRLDSNMENMSNADNDVRLQQIFQYVSRNFRYSLSLSELAERMFVSTATLSRFFKKQTGIYFADYVKNVRVRYAMQELLYSDSNITKIAVECGFSNPSVFNKAFRDIYGLSPSDYRRQKKAQAQEKEDRDRKLREELLRELKEKQIVEKKFSPAGRISVAADAEQGVPYRKNWNRVLNIGSVYNLTLANLQYHTLYLMEQLGYRYVRVWNVFSRKLMISDGKRSGSYNYDKLDVVLDFLVSHHALPFLDLGRRPDTAIKSEGQSIFYEEEYIDFRSREIWEAQLKDFIHHIVKRYGKEEVSQWIFELSRDSNHERNSPYYQGEGYDYFQVFRYAHGVIKTVVRDAQVGGPMGIIEKDQVFLKRFLTLCVENDCVPDFVSFLLFPYETKETGGTIVYKRAVRENFETEQIEMMRGILDSLDISKCRLYITEWNNSISNRNYLNDSCFRAAYIARKLSEIGDSVDLISIWMGSDWVSSYYDTVGIANGGSGILTKDSIRKPAYFALQFMNELGDTLLSKGSHYIITRKGKQSFYMICFNFKWYSSNYFLRDENIQNPEVLADIFEDDQTVKLEIELEDMPVNEKFIIKRRTVNREKGSILSQWKRFQYENDLDGSDVKYLRETCIPGLSMEKRETVKGRLKFNVTLQEHEISMIHIYQDLA</sequence>
<evidence type="ECO:0000259" key="8">
    <source>
        <dbReference type="PROSITE" id="PS01124"/>
    </source>
</evidence>
<dbReference type="PANTHER" id="PTHR43280:SF2">
    <property type="entry name" value="HTH-TYPE TRANSCRIPTIONAL REGULATOR EXSA"/>
    <property type="match status" value="1"/>
</dbReference>
<dbReference type="SMART" id="SM00342">
    <property type="entry name" value="HTH_ARAC"/>
    <property type="match status" value="1"/>
</dbReference>
<dbReference type="Gene3D" id="1.10.10.60">
    <property type="entry name" value="Homeodomain-like"/>
    <property type="match status" value="2"/>
</dbReference>
<comment type="similarity">
    <text evidence="1">Belongs to the glycosyl hydrolase 39 family.</text>
</comment>
<gene>
    <name evidence="9" type="ORF">A4V09_02040</name>
</gene>
<dbReference type="InterPro" id="IPR037923">
    <property type="entry name" value="HTH-like"/>
</dbReference>
<dbReference type="OrthoDB" id="9776971at2"/>
<dbReference type="SUPFAM" id="SSF46689">
    <property type="entry name" value="Homeodomain-like"/>
    <property type="match status" value="2"/>
</dbReference>
<keyword evidence="3" id="KW-0805">Transcription regulation</keyword>
<dbReference type="InterPro" id="IPR003313">
    <property type="entry name" value="AraC-bd"/>
</dbReference>
<keyword evidence="2" id="KW-0378">Hydrolase</keyword>
<evidence type="ECO:0000256" key="2">
    <source>
        <dbReference type="ARBA" id="ARBA00022801"/>
    </source>
</evidence>
<keyword evidence="6" id="KW-0326">Glycosidase</keyword>
<reference evidence="9" key="1">
    <citation type="submission" date="2017-04" db="EMBL/GenBank/DDBJ databases">
        <title>Complete Genome Sequences of Twelve Strains of a Stable Defined Moderately Diverse Mouse Microbiota 2 (sDMDMm2).</title>
        <authorList>
            <person name="Uchimura Y."/>
            <person name="Wyss M."/>
            <person name="Brugiroux S."/>
            <person name="Limenitakis J.P."/>
            <person name="Stecher B."/>
            <person name="McCoy K.D."/>
            <person name="Macpherson A.J."/>
        </authorList>
    </citation>
    <scope>NUCLEOTIDE SEQUENCE</scope>
    <source>
        <strain evidence="9">YL58</strain>
    </source>
</reference>
<accession>A0A1C7I4W1</accession>
<keyword evidence="7" id="KW-0175">Coiled coil</keyword>
<dbReference type="Gene3D" id="3.20.20.80">
    <property type="entry name" value="Glycosidases"/>
    <property type="match status" value="1"/>
</dbReference>
<organism evidence="9 10">
    <name type="scientific">Blautia pseudococcoides</name>
    <dbReference type="NCBI Taxonomy" id="1796616"/>
    <lineage>
        <taxon>Bacteria</taxon>
        <taxon>Bacillati</taxon>
        <taxon>Bacillota</taxon>
        <taxon>Clostridia</taxon>
        <taxon>Lachnospirales</taxon>
        <taxon>Lachnospiraceae</taxon>
        <taxon>Blautia</taxon>
    </lineage>
</organism>
<keyword evidence="10" id="KW-1185">Reference proteome</keyword>
<evidence type="ECO:0000256" key="1">
    <source>
        <dbReference type="ARBA" id="ARBA00008875"/>
    </source>
</evidence>
<dbReference type="InterPro" id="IPR018062">
    <property type="entry name" value="HTH_AraC-typ_CS"/>
</dbReference>
<keyword evidence="5" id="KW-0804">Transcription</keyword>
<evidence type="ECO:0000256" key="5">
    <source>
        <dbReference type="ARBA" id="ARBA00023163"/>
    </source>
</evidence>
<dbReference type="GO" id="GO:0043565">
    <property type="term" value="F:sequence-specific DNA binding"/>
    <property type="evidence" value="ECO:0007669"/>
    <property type="project" value="InterPro"/>
</dbReference>
<dbReference type="Gene3D" id="2.60.40.1500">
    <property type="entry name" value="Glycosyl hydrolase domain, family 39"/>
    <property type="match status" value="1"/>
</dbReference>
<dbReference type="Pfam" id="PF12833">
    <property type="entry name" value="HTH_18"/>
    <property type="match status" value="1"/>
</dbReference>
<dbReference type="STRING" id="1796616.A4V09_02040"/>
<dbReference type="EMBL" id="CP015405">
    <property type="protein sequence ID" value="ANU74646.2"/>
    <property type="molecule type" value="Genomic_DNA"/>
</dbReference>
<evidence type="ECO:0000313" key="9">
    <source>
        <dbReference type="EMBL" id="ANU74646.2"/>
    </source>
</evidence>
<dbReference type="KEGG" id="byl:A4V09_02040"/>
<evidence type="ECO:0000256" key="7">
    <source>
        <dbReference type="SAM" id="Coils"/>
    </source>
</evidence>
<dbReference type="InterPro" id="IPR017853">
    <property type="entry name" value="GH"/>
</dbReference>
<dbReference type="Pfam" id="PF01229">
    <property type="entry name" value="Glyco_hydro_39"/>
    <property type="match status" value="1"/>
</dbReference>
<dbReference type="AlphaFoldDB" id="A0A1C7I4W1"/>
<dbReference type="CDD" id="cd02208">
    <property type="entry name" value="cupin_RmlC-like"/>
    <property type="match status" value="1"/>
</dbReference>
<evidence type="ECO:0000256" key="3">
    <source>
        <dbReference type="ARBA" id="ARBA00023015"/>
    </source>
</evidence>
<dbReference type="InterPro" id="IPR020449">
    <property type="entry name" value="Tscrpt_reg_AraC-type_HTH"/>
</dbReference>
<dbReference type="GO" id="GO:0016798">
    <property type="term" value="F:hydrolase activity, acting on glycosyl bonds"/>
    <property type="evidence" value="ECO:0007669"/>
    <property type="project" value="UniProtKB-KW"/>
</dbReference>
<dbReference type="Gene3D" id="2.60.120.10">
    <property type="entry name" value="Jelly Rolls"/>
    <property type="match status" value="1"/>
</dbReference>
<evidence type="ECO:0000313" key="10">
    <source>
        <dbReference type="Proteomes" id="UP000092574"/>
    </source>
</evidence>
<dbReference type="PROSITE" id="PS01124">
    <property type="entry name" value="HTH_ARAC_FAMILY_2"/>
    <property type="match status" value="1"/>
</dbReference>
<dbReference type="PANTHER" id="PTHR43280">
    <property type="entry name" value="ARAC-FAMILY TRANSCRIPTIONAL REGULATOR"/>
    <property type="match status" value="1"/>
</dbReference>
<evidence type="ECO:0000256" key="4">
    <source>
        <dbReference type="ARBA" id="ARBA00023125"/>
    </source>
</evidence>
<dbReference type="Proteomes" id="UP000092574">
    <property type="component" value="Chromosome"/>
</dbReference>
<dbReference type="InterPro" id="IPR049166">
    <property type="entry name" value="GH39_cat"/>
</dbReference>
<keyword evidence="4" id="KW-0238">DNA-binding</keyword>
<dbReference type="InterPro" id="IPR014710">
    <property type="entry name" value="RmlC-like_jellyroll"/>
</dbReference>
<dbReference type="Pfam" id="PF02311">
    <property type="entry name" value="AraC_binding"/>
    <property type="match status" value="1"/>
</dbReference>
<evidence type="ECO:0000256" key="6">
    <source>
        <dbReference type="ARBA" id="ARBA00023295"/>
    </source>
</evidence>
<dbReference type="SUPFAM" id="SSF51011">
    <property type="entry name" value="Glycosyl hydrolase domain"/>
    <property type="match status" value="1"/>
</dbReference>
<dbReference type="PROSITE" id="PS00041">
    <property type="entry name" value="HTH_ARAC_FAMILY_1"/>
    <property type="match status" value="1"/>
</dbReference>
<dbReference type="InterPro" id="IPR018060">
    <property type="entry name" value="HTH_AraC"/>
</dbReference>
<dbReference type="SUPFAM" id="SSF51215">
    <property type="entry name" value="Regulatory protein AraC"/>
    <property type="match status" value="1"/>
</dbReference>
<dbReference type="InterPro" id="IPR009057">
    <property type="entry name" value="Homeodomain-like_sf"/>
</dbReference>
<feature type="domain" description="HTH araC/xylS-type" evidence="8">
    <location>
        <begin position="166"/>
        <end position="264"/>
    </location>
</feature>
<proteinExistence type="inferred from homology"/>
<dbReference type="GO" id="GO:0003700">
    <property type="term" value="F:DNA-binding transcription factor activity"/>
    <property type="evidence" value="ECO:0007669"/>
    <property type="project" value="InterPro"/>
</dbReference>
<protein>
    <recommendedName>
        <fullName evidence="8">HTH araC/xylS-type domain-containing protein</fullName>
    </recommendedName>
</protein>
<dbReference type="SUPFAM" id="SSF51445">
    <property type="entry name" value="(Trans)glycosidases"/>
    <property type="match status" value="1"/>
</dbReference>